<accession>A0ABV5NSA5</accession>
<proteinExistence type="predicted"/>
<dbReference type="RefSeq" id="WP_345387796.1">
    <property type="nucleotide sequence ID" value="NZ_BAAAXS010000001.1"/>
</dbReference>
<organism evidence="2 3">
    <name type="scientific">Nonomuraea salmonea</name>
    <dbReference type="NCBI Taxonomy" id="46181"/>
    <lineage>
        <taxon>Bacteria</taxon>
        <taxon>Bacillati</taxon>
        <taxon>Actinomycetota</taxon>
        <taxon>Actinomycetes</taxon>
        <taxon>Streptosporangiales</taxon>
        <taxon>Streptosporangiaceae</taxon>
        <taxon>Nonomuraea</taxon>
    </lineage>
</organism>
<feature type="region of interest" description="Disordered" evidence="1">
    <location>
        <begin position="1"/>
        <end position="54"/>
    </location>
</feature>
<sequence>MGRHAKPHNPKEQPQETQEDAQNEHPPSRGRHAKHTKDRHRCTATTGEQAAVSS</sequence>
<protein>
    <submittedName>
        <fullName evidence="2">Uncharacterized protein</fullName>
    </submittedName>
</protein>
<feature type="compositionally biased region" description="Polar residues" evidence="1">
    <location>
        <begin position="43"/>
        <end position="54"/>
    </location>
</feature>
<comment type="caution">
    <text evidence="2">The sequence shown here is derived from an EMBL/GenBank/DDBJ whole genome shotgun (WGS) entry which is preliminary data.</text>
</comment>
<keyword evidence="3" id="KW-1185">Reference proteome</keyword>
<reference evidence="2 3" key="1">
    <citation type="submission" date="2024-09" db="EMBL/GenBank/DDBJ databases">
        <authorList>
            <person name="Sun Q."/>
            <person name="Mori K."/>
        </authorList>
    </citation>
    <scope>NUCLEOTIDE SEQUENCE [LARGE SCALE GENOMIC DNA]</scope>
    <source>
        <strain evidence="2 3">JCM 3324</strain>
    </source>
</reference>
<feature type="compositionally biased region" description="Basic residues" evidence="1">
    <location>
        <begin position="28"/>
        <end position="42"/>
    </location>
</feature>
<dbReference type="EMBL" id="JBHMCF010000029">
    <property type="protein sequence ID" value="MFB9473210.1"/>
    <property type="molecule type" value="Genomic_DNA"/>
</dbReference>
<dbReference type="Proteomes" id="UP001589568">
    <property type="component" value="Unassembled WGS sequence"/>
</dbReference>
<evidence type="ECO:0000256" key="1">
    <source>
        <dbReference type="SAM" id="MobiDB-lite"/>
    </source>
</evidence>
<evidence type="ECO:0000313" key="3">
    <source>
        <dbReference type="Proteomes" id="UP001589568"/>
    </source>
</evidence>
<name>A0ABV5NSA5_9ACTN</name>
<gene>
    <name evidence="2" type="ORF">ACFFR3_27230</name>
</gene>
<evidence type="ECO:0000313" key="2">
    <source>
        <dbReference type="EMBL" id="MFB9473210.1"/>
    </source>
</evidence>